<organism evidence="4 5">
    <name type="scientific">Corynebacterium matruchotii</name>
    <dbReference type="NCBI Taxonomy" id="43768"/>
    <lineage>
        <taxon>Bacteria</taxon>
        <taxon>Bacillati</taxon>
        <taxon>Actinomycetota</taxon>
        <taxon>Actinomycetes</taxon>
        <taxon>Mycobacteriales</taxon>
        <taxon>Corynebacteriaceae</taxon>
        <taxon>Corynebacterium</taxon>
    </lineage>
</organism>
<dbReference type="SUPFAM" id="SSF55729">
    <property type="entry name" value="Acyl-CoA N-acyltransferases (Nat)"/>
    <property type="match status" value="1"/>
</dbReference>
<dbReference type="Pfam" id="PF00583">
    <property type="entry name" value="Acetyltransf_1"/>
    <property type="match status" value="1"/>
</dbReference>
<evidence type="ECO:0000256" key="2">
    <source>
        <dbReference type="ARBA" id="ARBA00023315"/>
    </source>
</evidence>
<evidence type="ECO:0000313" key="4">
    <source>
        <dbReference type="EMBL" id="SPW33172.1"/>
    </source>
</evidence>
<dbReference type="InterPro" id="IPR016181">
    <property type="entry name" value="Acyl_CoA_acyltransferase"/>
</dbReference>
<protein>
    <submittedName>
        <fullName evidence="4">Ribosomal-protein-alanine N-acetyltransferase</fullName>
    </submittedName>
</protein>
<dbReference type="InterPro" id="IPR000182">
    <property type="entry name" value="GNAT_dom"/>
</dbReference>
<comment type="caution">
    <text evidence="4">The sequence shown here is derived from an EMBL/GenBank/DDBJ whole genome shotgun (WGS) entry which is preliminary data.</text>
</comment>
<gene>
    <name evidence="4" type="primary">rimI</name>
    <name evidence="4" type="ORF">NCTC10254_02328</name>
</gene>
<proteinExistence type="predicted"/>
<sequence>MNIIPYEPPMRQAALDLALRAWEPVFPQLKAAVPGFVYGAFYPEEWQKRQLSDLGKILDNEPHTVDVAMLQGQNGSETPQLAGWVCTRIHPEDSMGEVYILAVDPQFQRRGIGHALMDHSHDRARAAGMTMMMVETGGDPGHAPARHTYEAAGYQRWPVARYFKNLQ</sequence>
<dbReference type="Proteomes" id="UP000249886">
    <property type="component" value="Unassembled WGS sequence"/>
</dbReference>
<accession>A0A6H9XVG7</accession>
<keyword evidence="2" id="KW-0012">Acyltransferase</keyword>
<dbReference type="RefSeq" id="WP_005527017.1">
    <property type="nucleotide sequence ID" value="NZ_CP050134.2"/>
</dbReference>
<dbReference type="AlphaFoldDB" id="A0A6H9XVG7"/>
<reference evidence="4 5" key="1">
    <citation type="submission" date="2018-06" db="EMBL/GenBank/DDBJ databases">
        <authorList>
            <consortium name="Pathogen Informatics"/>
            <person name="Doyle S."/>
        </authorList>
    </citation>
    <scope>NUCLEOTIDE SEQUENCE [LARGE SCALE GENOMIC DNA]</scope>
    <source>
        <strain evidence="4 5">NCTC10254</strain>
    </source>
</reference>
<evidence type="ECO:0000313" key="5">
    <source>
        <dbReference type="Proteomes" id="UP000249886"/>
    </source>
</evidence>
<dbReference type="InterPro" id="IPR050680">
    <property type="entry name" value="YpeA/RimI_acetyltransf"/>
</dbReference>
<feature type="domain" description="N-acetyltransferase" evidence="3">
    <location>
        <begin position="1"/>
        <end position="167"/>
    </location>
</feature>
<dbReference type="Gene3D" id="3.40.630.30">
    <property type="match status" value="1"/>
</dbReference>
<evidence type="ECO:0000259" key="3">
    <source>
        <dbReference type="PROSITE" id="PS51186"/>
    </source>
</evidence>
<dbReference type="PROSITE" id="PS51186">
    <property type="entry name" value="GNAT"/>
    <property type="match status" value="1"/>
</dbReference>
<evidence type="ECO:0000256" key="1">
    <source>
        <dbReference type="ARBA" id="ARBA00022679"/>
    </source>
</evidence>
<keyword evidence="1 4" id="KW-0808">Transferase</keyword>
<dbReference type="CDD" id="cd04301">
    <property type="entry name" value="NAT_SF"/>
    <property type="match status" value="1"/>
</dbReference>
<dbReference type="GeneID" id="84575065"/>
<name>A0A6H9XVG7_9CORY</name>
<dbReference type="EMBL" id="UARK01000033">
    <property type="protein sequence ID" value="SPW33172.1"/>
    <property type="molecule type" value="Genomic_DNA"/>
</dbReference>
<dbReference type="PANTHER" id="PTHR43420">
    <property type="entry name" value="ACETYLTRANSFERASE"/>
    <property type="match status" value="1"/>
</dbReference>
<dbReference type="GO" id="GO:0016747">
    <property type="term" value="F:acyltransferase activity, transferring groups other than amino-acyl groups"/>
    <property type="evidence" value="ECO:0007669"/>
    <property type="project" value="InterPro"/>
</dbReference>